<dbReference type="RefSeq" id="WP_136960520.1">
    <property type="nucleotide sequence ID" value="NZ_CP039690.1"/>
</dbReference>
<evidence type="ECO:0000313" key="2">
    <source>
        <dbReference type="Proteomes" id="UP000298781"/>
    </source>
</evidence>
<protein>
    <submittedName>
        <fullName evidence="1">DUF721 domain-containing protein</fullName>
    </submittedName>
</protein>
<dbReference type="AlphaFoldDB" id="A0A4D7AXZ6"/>
<dbReference type="EMBL" id="CP039690">
    <property type="protein sequence ID" value="QCI65071.1"/>
    <property type="molecule type" value="Genomic_DNA"/>
</dbReference>
<proteinExistence type="predicted"/>
<keyword evidence="2" id="KW-1185">Reference proteome</keyword>
<name>A0A4D7AXZ6_9HYPH</name>
<dbReference type="KEGG" id="pstg:E8M01_13090"/>
<dbReference type="PIRSF" id="PIRSF032064">
    <property type="entry name" value="UCP032064"/>
    <property type="match status" value="1"/>
</dbReference>
<evidence type="ECO:0000313" key="1">
    <source>
        <dbReference type="EMBL" id="QCI65071.1"/>
    </source>
</evidence>
<dbReference type="OrthoDB" id="7160947at2"/>
<gene>
    <name evidence="1" type="ORF">E8M01_13090</name>
</gene>
<dbReference type="Pfam" id="PF05258">
    <property type="entry name" value="DciA"/>
    <property type="match status" value="1"/>
</dbReference>
<dbReference type="InterPro" id="IPR010593">
    <property type="entry name" value="DUF1159"/>
</dbReference>
<dbReference type="Proteomes" id="UP000298781">
    <property type="component" value="Chromosome"/>
</dbReference>
<organism evidence="1 2">
    <name type="scientific">Phreatobacter stygius</name>
    <dbReference type="NCBI Taxonomy" id="1940610"/>
    <lineage>
        <taxon>Bacteria</taxon>
        <taxon>Pseudomonadati</taxon>
        <taxon>Pseudomonadota</taxon>
        <taxon>Alphaproteobacteria</taxon>
        <taxon>Hyphomicrobiales</taxon>
        <taxon>Phreatobacteraceae</taxon>
        <taxon>Phreatobacter</taxon>
    </lineage>
</organism>
<dbReference type="InterPro" id="IPR007922">
    <property type="entry name" value="DciA-like"/>
</dbReference>
<sequence length="165" mass="18249">MNTQTFRRRGPRPLADLVAAQIAETLQKAGFAATEVVTRWDEIVGDDLARRCSPIKIAWPKRTQATAEPEPGTLHVRVEAPFALEVQHMTPVVIERVNAFFGWRCVAAMRLTQVPMALKKKPAAPKPPPADERRLAAALAGFDDDGLRQAVERFGRAVGRKTGMR</sequence>
<accession>A0A4D7AXZ6</accession>
<reference evidence="1 2" key="1">
    <citation type="submission" date="2019-04" db="EMBL/GenBank/DDBJ databases">
        <title>Phreatobacter aquaticus sp. nov.</title>
        <authorList>
            <person name="Choi A."/>
        </authorList>
    </citation>
    <scope>NUCLEOTIDE SEQUENCE [LARGE SCALE GENOMIC DNA]</scope>
    <source>
        <strain evidence="1 2">KCTC 52518</strain>
    </source>
</reference>